<evidence type="ECO:0000313" key="3">
    <source>
        <dbReference type="Proteomes" id="UP000784294"/>
    </source>
</evidence>
<keyword evidence="1" id="KW-0175">Coiled coil</keyword>
<comment type="caution">
    <text evidence="2">The sequence shown here is derived from an EMBL/GenBank/DDBJ whole genome shotgun (WGS) entry which is preliminary data.</text>
</comment>
<evidence type="ECO:0000256" key="1">
    <source>
        <dbReference type="SAM" id="Coils"/>
    </source>
</evidence>
<keyword evidence="3" id="KW-1185">Reference proteome</keyword>
<sequence>MYFAFDLTGLVKTLKDNRTRLLRSKHRQLSTRLAETMEEEEALEARLEESREELECCKDALELLKAEKISSAENEEKLQHLI</sequence>
<accession>A0A3S5CUS6</accession>
<dbReference type="Proteomes" id="UP000784294">
    <property type="component" value="Unassembled WGS sequence"/>
</dbReference>
<feature type="coiled-coil region" evidence="1">
    <location>
        <begin position="26"/>
        <end position="67"/>
    </location>
</feature>
<proteinExistence type="predicted"/>
<reference evidence="2" key="1">
    <citation type="submission" date="2018-11" db="EMBL/GenBank/DDBJ databases">
        <authorList>
            <consortium name="Pathogen Informatics"/>
        </authorList>
    </citation>
    <scope>NUCLEOTIDE SEQUENCE</scope>
</reference>
<name>A0A3S5CUS6_9PLAT</name>
<dbReference type="EMBL" id="CAAALY010260516">
    <property type="protein sequence ID" value="VEL39228.1"/>
    <property type="molecule type" value="Genomic_DNA"/>
</dbReference>
<organism evidence="2 3">
    <name type="scientific">Protopolystoma xenopodis</name>
    <dbReference type="NCBI Taxonomy" id="117903"/>
    <lineage>
        <taxon>Eukaryota</taxon>
        <taxon>Metazoa</taxon>
        <taxon>Spiralia</taxon>
        <taxon>Lophotrochozoa</taxon>
        <taxon>Platyhelminthes</taxon>
        <taxon>Monogenea</taxon>
        <taxon>Polyopisthocotylea</taxon>
        <taxon>Polystomatidea</taxon>
        <taxon>Polystomatidae</taxon>
        <taxon>Protopolystoma</taxon>
    </lineage>
</organism>
<evidence type="ECO:0000313" key="2">
    <source>
        <dbReference type="EMBL" id="VEL39228.1"/>
    </source>
</evidence>
<dbReference type="AlphaFoldDB" id="A0A3S5CUS6"/>
<protein>
    <submittedName>
        <fullName evidence="2">Uncharacterized protein</fullName>
    </submittedName>
</protein>
<gene>
    <name evidence="2" type="ORF">PXEA_LOCUS32668</name>
</gene>